<proteinExistence type="predicted"/>
<feature type="transmembrane region" description="Helical" evidence="1">
    <location>
        <begin position="29"/>
        <end position="52"/>
    </location>
</feature>
<evidence type="ECO:0000259" key="2">
    <source>
        <dbReference type="Pfam" id="PF09835"/>
    </source>
</evidence>
<keyword evidence="1" id="KW-1133">Transmembrane helix</keyword>
<reference evidence="3" key="1">
    <citation type="submission" date="2021-02" db="EMBL/GenBank/DDBJ databases">
        <authorList>
            <person name="Dougan E. K."/>
            <person name="Rhodes N."/>
            <person name="Thang M."/>
            <person name="Chan C."/>
        </authorList>
    </citation>
    <scope>NUCLEOTIDE SEQUENCE</scope>
</reference>
<accession>A0A813HJW3</accession>
<keyword evidence="1" id="KW-0472">Membrane</keyword>
<evidence type="ECO:0000313" key="4">
    <source>
        <dbReference type="Proteomes" id="UP000654075"/>
    </source>
</evidence>
<gene>
    <name evidence="3" type="ORF">PGLA1383_LOCUS53293</name>
</gene>
<dbReference type="Pfam" id="PF09835">
    <property type="entry name" value="DUF2062"/>
    <property type="match status" value="1"/>
</dbReference>
<organism evidence="3 4">
    <name type="scientific">Polarella glacialis</name>
    <name type="common">Dinoflagellate</name>
    <dbReference type="NCBI Taxonomy" id="89957"/>
    <lineage>
        <taxon>Eukaryota</taxon>
        <taxon>Sar</taxon>
        <taxon>Alveolata</taxon>
        <taxon>Dinophyceae</taxon>
        <taxon>Suessiales</taxon>
        <taxon>Suessiaceae</taxon>
        <taxon>Polarella</taxon>
    </lineage>
</organism>
<dbReference type="EMBL" id="CAJNNV010031833">
    <property type="protein sequence ID" value="CAE8637996.1"/>
    <property type="molecule type" value="Genomic_DNA"/>
</dbReference>
<keyword evidence="4" id="KW-1185">Reference proteome</keyword>
<comment type="caution">
    <text evidence="3">The sequence shown here is derived from an EMBL/GenBank/DDBJ whole genome shotgun (WGS) entry which is preliminary data.</text>
</comment>
<evidence type="ECO:0000256" key="1">
    <source>
        <dbReference type="SAM" id="Phobius"/>
    </source>
</evidence>
<dbReference type="AlphaFoldDB" id="A0A813HJW3"/>
<feature type="domain" description="DUF2062" evidence="2">
    <location>
        <begin position="7"/>
        <end position="88"/>
    </location>
</feature>
<keyword evidence="1" id="KW-0812">Transmembrane</keyword>
<dbReference type="InterPro" id="IPR018639">
    <property type="entry name" value="DUF2062"/>
</dbReference>
<name>A0A813HJW3_POLGL</name>
<evidence type="ECO:0000313" key="3">
    <source>
        <dbReference type="EMBL" id="CAE8637996.1"/>
    </source>
</evidence>
<feature type="non-terminal residue" evidence="3">
    <location>
        <position position="142"/>
    </location>
</feature>
<feature type="transmembrane region" description="Helical" evidence="1">
    <location>
        <begin position="5"/>
        <end position="23"/>
    </location>
</feature>
<protein>
    <recommendedName>
        <fullName evidence="2">DUF2062 domain-containing protein</fullName>
    </recommendedName>
</protein>
<dbReference type="Proteomes" id="UP000654075">
    <property type="component" value="Unassembled WGS sequence"/>
</dbReference>
<sequence>LSSELLARSLAIGFVWGTFPLYIPTFPTVALVAVGKLVGLSTPAAVIGLNIATPFMMMFMVPFIRAGEWIAGLENFPVEKTSWKDSANSAQGWLWLCLPGQVRHPSWGLPPILSSVHSVEHCRATLSKRTSAATNLPDAPLL</sequence>